<dbReference type="InterPro" id="IPR027417">
    <property type="entry name" value="P-loop_NTPase"/>
</dbReference>
<reference evidence="3" key="1">
    <citation type="journal article" date="2020" name="mSystems">
        <title>Genome- and Community-Level Interaction Insights into Carbon Utilization and Element Cycling Functions of Hydrothermarchaeota in Hydrothermal Sediment.</title>
        <authorList>
            <person name="Zhou Z."/>
            <person name="Liu Y."/>
            <person name="Xu W."/>
            <person name="Pan J."/>
            <person name="Luo Z.H."/>
            <person name="Li M."/>
        </authorList>
    </citation>
    <scope>NUCLEOTIDE SEQUENCE [LARGE SCALE GENOMIC DNA]</scope>
    <source>
        <strain evidence="3">SpSt-468</strain>
    </source>
</reference>
<comment type="caution">
    <text evidence="3">The sequence shown here is derived from an EMBL/GenBank/DDBJ whole genome shotgun (WGS) entry which is preliminary data.</text>
</comment>
<dbReference type="AlphaFoldDB" id="A0A7C3EZM7"/>
<name>A0A7C3EZM7_9CREN</name>
<protein>
    <submittedName>
        <fullName evidence="3">ATP-binding protein</fullName>
    </submittedName>
</protein>
<organism evidence="3">
    <name type="scientific">Candidatus Methanomethylicus mesodigestus</name>
    <dbReference type="NCBI Taxonomy" id="1867258"/>
    <lineage>
        <taxon>Archaea</taxon>
        <taxon>Thermoproteota</taxon>
        <taxon>Methanosuratincolia</taxon>
        <taxon>Candidatus Methanomethylicales</taxon>
        <taxon>Candidatus Methanomethylicaceae</taxon>
        <taxon>Candidatus Methanomethylicus</taxon>
    </lineage>
</organism>
<evidence type="ECO:0000313" key="3">
    <source>
        <dbReference type="EMBL" id="HFK20045.1"/>
    </source>
</evidence>
<dbReference type="InterPro" id="IPR025420">
    <property type="entry name" value="DUF4143"/>
</dbReference>
<evidence type="ECO:0000259" key="1">
    <source>
        <dbReference type="Pfam" id="PF13173"/>
    </source>
</evidence>
<keyword evidence="3" id="KW-0547">Nucleotide-binding</keyword>
<dbReference type="SUPFAM" id="SSF52540">
    <property type="entry name" value="P-loop containing nucleoside triphosphate hydrolases"/>
    <property type="match status" value="1"/>
</dbReference>
<keyword evidence="3" id="KW-0067">ATP-binding</keyword>
<dbReference type="PANTHER" id="PTHR33295">
    <property type="entry name" value="ATPASE"/>
    <property type="match status" value="1"/>
</dbReference>
<sequence>MESIILETLLDWNFWGTFRRTLIPREEYEARLGLFMEGQEVVVVKGIRRAGKSSLIYSHLSRLFSDGKVSPEDTLIINFEDPRLPTDLDAEGLTGIYEVYMRHKSPKGRVVAVLDEVQYVKGWERFARWLSEAKGAKVIVTGSSSKLMSEEYATALTGRHLDLNVSPLSFKEFLRFKGVSVSDGVDLLRERFKVQNLLIEYLTYGGFPEVALSGSVERKVELLRNYFWDILVKDAAKRFSVEKLAKFERLARNYISNISSIQSFNKLKRELGISLDTVERWSGYLATTGLFTFMEKFSFSVTEQLRGMKKVYAADTGFYTSSGFRFMDNVWRVMENAVAANLLVGTALRPDLEVYYYRTEGAEVDFVVKRGARVERLVQVTYASRRDEVGRRELRSLTKAAEETRCGRLEVVTWNYEGAERCGERVVEFIPLWKWLLGYGEAASFRGNMPPKVQDRADDDA</sequence>
<accession>A0A7C3EZM7</accession>
<proteinExistence type="predicted"/>
<feature type="domain" description="DUF4143" evidence="2">
    <location>
        <begin position="233"/>
        <end position="373"/>
    </location>
</feature>
<feature type="domain" description="AAA" evidence="1">
    <location>
        <begin position="40"/>
        <end position="174"/>
    </location>
</feature>
<dbReference type="InterPro" id="IPR041682">
    <property type="entry name" value="AAA_14"/>
</dbReference>
<dbReference type="GO" id="GO:0005524">
    <property type="term" value="F:ATP binding"/>
    <property type="evidence" value="ECO:0007669"/>
    <property type="project" value="UniProtKB-KW"/>
</dbReference>
<dbReference type="EMBL" id="DSTX01000002">
    <property type="protein sequence ID" value="HFK20045.1"/>
    <property type="molecule type" value="Genomic_DNA"/>
</dbReference>
<dbReference type="PANTHER" id="PTHR33295:SF19">
    <property type="entry name" value="ARCHAEAL ATPASE"/>
    <property type="match status" value="1"/>
</dbReference>
<dbReference type="Pfam" id="PF13635">
    <property type="entry name" value="DUF4143"/>
    <property type="match status" value="1"/>
</dbReference>
<evidence type="ECO:0000259" key="2">
    <source>
        <dbReference type="Pfam" id="PF13635"/>
    </source>
</evidence>
<gene>
    <name evidence="3" type="ORF">ENS19_02060</name>
</gene>
<dbReference type="Pfam" id="PF13173">
    <property type="entry name" value="AAA_14"/>
    <property type="match status" value="1"/>
</dbReference>